<dbReference type="STRING" id="283909.R7VIW2"/>
<dbReference type="InterPro" id="IPR011992">
    <property type="entry name" value="EF-hand-dom_pair"/>
</dbReference>
<feature type="non-terminal residue" evidence="6">
    <location>
        <position position="1"/>
    </location>
</feature>
<dbReference type="PROSITE" id="PS50222">
    <property type="entry name" value="EF_HAND_2"/>
    <property type="match status" value="1"/>
</dbReference>
<dbReference type="InterPro" id="IPR002048">
    <property type="entry name" value="EF_hand_dom"/>
</dbReference>
<keyword evidence="3" id="KW-0106">Calcium</keyword>
<accession>R7VIW2</accession>
<evidence type="ECO:0000313" key="7">
    <source>
        <dbReference type="EnsemblMetazoa" id="CapteP85565"/>
    </source>
</evidence>
<sequence length="200" mass="23064">ASNELAAKLARRNEVIEKDEKDEAIPAAEMPSMKKYNVYAEFKEFTRKEIQDFRKTFDKYDVTRDNFLDLMDMKLMMEKLGAPQTHLGLKSMIAEVDEDQDDKISFREARPFLIIFRKASLGELEADSGLSAMYANMREIDVDEAGVKGAKNFFEVKVSGFSASSKFEKEILEEKEQRAKEEAEKKERQAAFKQKMGNFQ</sequence>
<evidence type="ECO:0000313" key="6">
    <source>
        <dbReference type="EMBL" id="ELU15650.1"/>
    </source>
</evidence>
<evidence type="ECO:0000256" key="3">
    <source>
        <dbReference type="ARBA" id="ARBA00022837"/>
    </source>
</evidence>
<dbReference type="CDD" id="cd00051">
    <property type="entry name" value="EFh"/>
    <property type="match status" value="1"/>
</dbReference>
<organism evidence="6">
    <name type="scientific">Capitella teleta</name>
    <name type="common">Polychaete worm</name>
    <dbReference type="NCBI Taxonomy" id="283909"/>
    <lineage>
        <taxon>Eukaryota</taxon>
        <taxon>Metazoa</taxon>
        <taxon>Spiralia</taxon>
        <taxon>Lophotrochozoa</taxon>
        <taxon>Annelida</taxon>
        <taxon>Polychaeta</taxon>
        <taxon>Sedentaria</taxon>
        <taxon>Scolecida</taxon>
        <taxon>Capitellidae</taxon>
        <taxon>Capitella</taxon>
    </lineage>
</organism>
<dbReference type="OrthoDB" id="6572480at2759"/>
<dbReference type="SMART" id="SM00054">
    <property type="entry name" value="EFh"/>
    <property type="match status" value="2"/>
</dbReference>
<gene>
    <name evidence="6" type="ORF">CAPTEDRAFT_85565</name>
</gene>
<dbReference type="PANTHER" id="PTHR13025:SF6">
    <property type="entry name" value="EF-HAND DOMAIN-CONTAINING PROTEIN-RELATED"/>
    <property type="match status" value="1"/>
</dbReference>
<proteinExistence type="predicted"/>
<evidence type="ECO:0000313" key="8">
    <source>
        <dbReference type="Proteomes" id="UP000014760"/>
    </source>
</evidence>
<dbReference type="EMBL" id="KB293691">
    <property type="protein sequence ID" value="ELU15650.1"/>
    <property type="molecule type" value="Genomic_DNA"/>
</dbReference>
<reference evidence="7" key="3">
    <citation type="submission" date="2015-06" db="UniProtKB">
        <authorList>
            <consortium name="EnsemblMetazoa"/>
        </authorList>
    </citation>
    <scope>IDENTIFICATION</scope>
</reference>
<reference evidence="6 8" key="2">
    <citation type="journal article" date="2013" name="Nature">
        <title>Insights into bilaterian evolution from three spiralian genomes.</title>
        <authorList>
            <person name="Simakov O."/>
            <person name="Marletaz F."/>
            <person name="Cho S.J."/>
            <person name="Edsinger-Gonzales E."/>
            <person name="Havlak P."/>
            <person name="Hellsten U."/>
            <person name="Kuo D.H."/>
            <person name="Larsson T."/>
            <person name="Lv J."/>
            <person name="Arendt D."/>
            <person name="Savage R."/>
            <person name="Osoegawa K."/>
            <person name="de Jong P."/>
            <person name="Grimwood J."/>
            <person name="Chapman J.A."/>
            <person name="Shapiro H."/>
            <person name="Aerts A."/>
            <person name="Otillar R.P."/>
            <person name="Terry A.Y."/>
            <person name="Boore J.L."/>
            <person name="Grigoriev I.V."/>
            <person name="Lindberg D.R."/>
            <person name="Seaver E.C."/>
            <person name="Weisblat D.A."/>
            <person name="Putnam N.H."/>
            <person name="Rokhsar D.S."/>
        </authorList>
    </citation>
    <scope>NUCLEOTIDE SEQUENCE</scope>
    <source>
        <strain evidence="6 8">I ESC-2004</strain>
    </source>
</reference>
<dbReference type="HOGENOM" id="CLU_094429_0_0_1"/>
<evidence type="ECO:0000256" key="4">
    <source>
        <dbReference type="SAM" id="MobiDB-lite"/>
    </source>
</evidence>
<feature type="compositionally biased region" description="Low complexity" evidence="4">
    <location>
        <begin position="191"/>
        <end position="200"/>
    </location>
</feature>
<reference evidence="8" key="1">
    <citation type="submission" date="2012-12" db="EMBL/GenBank/DDBJ databases">
        <authorList>
            <person name="Hellsten U."/>
            <person name="Grimwood J."/>
            <person name="Chapman J.A."/>
            <person name="Shapiro H."/>
            <person name="Aerts A."/>
            <person name="Otillar R.P."/>
            <person name="Terry A.Y."/>
            <person name="Boore J.L."/>
            <person name="Simakov O."/>
            <person name="Marletaz F."/>
            <person name="Cho S.-J."/>
            <person name="Edsinger-Gonzales E."/>
            <person name="Havlak P."/>
            <person name="Kuo D.-H."/>
            <person name="Larsson T."/>
            <person name="Lv J."/>
            <person name="Arendt D."/>
            <person name="Savage R."/>
            <person name="Osoegawa K."/>
            <person name="de Jong P."/>
            <person name="Lindberg D.R."/>
            <person name="Seaver E.C."/>
            <person name="Weisblat D.A."/>
            <person name="Putnam N.H."/>
            <person name="Grigoriev I.V."/>
            <person name="Rokhsar D.S."/>
        </authorList>
    </citation>
    <scope>NUCLEOTIDE SEQUENCE</scope>
    <source>
        <strain evidence="8">I ESC-2004</strain>
    </source>
</reference>
<dbReference type="GO" id="GO:0005509">
    <property type="term" value="F:calcium ion binding"/>
    <property type="evidence" value="ECO:0007669"/>
    <property type="project" value="InterPro"/>
</dbReference>
<dbReference type="InterPro" id="IPR040365">
    <property type="entry name" value="EFHD1/2"/>
</dbReference>
<dbReference type="PANTHER" id="PTHR13025">
    <property type="entry name" value="EF-HAND DOMAIN-CONTAINING PROTEIN D"/>
    <property type="match status" value="1"/>
</dbReference>
<keyword evidence="8" id="KW-1185">Reference proteome</keyword>
<name>R7VIW2_CAPTE</name>
<dbReference type="Gene3D" id="1.10.238.10">
    <property type="entry name" value="EF-hand"/>
    <property type="match status" value="1"/>
</dbReference>
<feature type="non-terminal residue" evidence="6">
    <location>
        <position position="200"/>
    </location>
</feature>
<dbReference type="EMBL" id="AMQN01004512">
    <property type="status" value="NOT_ANNOTATED_CDS"/>
    <property type="molecule type" value="Genomic_DNA"/>
</dbReference>
<protein>
    <recommendedName>
        <fullName evidence="5">EF-hand domain-containing protein</fullName>
    </recommendedName>
</protein>
<feature type="domain" description="EF-hand" evidence="5">
    <location>
        <begin position="48"/>
        <end position="83"/>
    </location>
</feature>
<dbReference type="SUPFAM" id="SSF47473">
    <property type="entry name" value="EF-hand"/>
    <property type="match status" value="1"/>
</dbReference>
<feature type="region of interest" description="Disordered" evidence="4">
    <location>
        <begin position="175"/>
        <end position="200"/>
    </location>
</feature>
<evidence type="ECO:0000256" key="2">
    <source>
        <dbReference type="ARBA" id="ARBA00022737"/>
    </source>
</evidence>
<dbReference type="AlphaFoldDB" id="R7VIW2"/>
<feature type="compositionally biased region" description="Basic and acidic residues" evidence="4">
    <location>
        <begin position="175"/>
        <end position="190"/>
    </location>
</feature>
<dbReference type="Proteomes" id="UP000014760">
    <property type="component" value="Unassembled WGS sequence"/>
</dbReference>
<dbReference type="FunFam" id="1.10.238.10:FF:000112">
    <property type="entry name" value="EF-hand domain family, member D2"/>
    <property type="match status" value="1"/>
</dbReference>
<keyword evidence="2" id="KW-0677">Repeat</keyword>
<keyword evidence="1" id="KW-0479">Metal-binding</keyword>
<evidence type="ECO:0000259" key="5">
    <source>
        <dbReference type="PROSITE" id="PS50222"/>
    </source>
</evidence>
<dbReference type="FunCoup" id="R7VIW2">
    <property type="interactions" value="89"/>
</dbReference>
<dbReference type="EnsemblMetazoa" id="CapteT85565">
    <property type="protein sequence ID" value="CapteP85565"/>
    <property type="gene ID" value="CapteG85565"/>
</dbReference>
<dbReference type="OMA" id="ERMFKQY"/>
<evidence type="ECO:0000256" key="1">
    <source>
        <dbReference type="ARBA" id="ARBA00022723"/>
    </source>
</evidence>